<dbReference type="EMBL" id="JBHUDC010000008">
    <property type="protein sequence ID" value="MFD1515663.1"/>
    <property type="molecule type" value="Genomic_DNA"/>
</dbReference>
<accession>A0ABD6B0J2</accession>
<evidence type="ECO:0000313" key="2">
    <source>
        <dbReference type="Proteomes" id="UP001597187"/>
    </source>
</evidence>
<name>A0ABD6B0J2_9EURY</name>
<evidence type="ECO:0000313" key="1">
    <source>
        <dbReference type="EMBL" id="MFD1515663.1"/>
    </source>
</evidence>
<keyword evidence="2" id="KW-1185">Reference proteome</keyword>
<sequence length="163" mass="18285">MPGISVDFDWDDDELQRKLDTLIAEWPRHRAAVRRAIMEDVAGGLRREIPTSSGAAKQTIRLRDIDSQRPAKVVAGGKRGVDYIRPLLEGSRPHPPGSWTPEENPRLARWAARNGMDFDRVYWHIAEHGTEAHDFVSGPVAETQARAADIGATVLRQRGVFDR</sequence>
<dbReference type="AlphaFoldDB" id="A0ABD6B0J2"/>
<organism evidence="1 2">
    <name type="scientific">Halomarina rubra</name>
    <dbReference type="NCBI Taxonomy" id="2071873"/>
    <lineage>
        <taxon>Archaea</taxon>
        <taxon>Methanobacteriati</taxon>
        <taxon>Methanobacteriota</taxon>
        <taxon>Stenosarchaea group</taxon>
        <taxon>Halobacteria</taxon>
        <taxon>Halobacteriales</taxon>
        <taxon>Natronomonadaceae</taxon>
        <taxon>Halomarina</taxon>
    </lineage>
</organism>
<comment type="caution">
    <text evidence="1">The sequence shown here is derived from an EMBL/GenBank/DDBJ whole genome shotgun (WGS) entry which is preliminary data.</text>
</comment>
<evidence type="ECO:0008006" key="3">
    <source>
        <dbReference type="Google" id="ProtNLM"/>
    </source>
</evidence>
<proteinExistence type="predicted"/>
<dbReference type="RefSeq" id="WP_250875570.1">
    <property type="nucleotide sequence ID" value="NZ_JALXFV010000008.1"/>
</dbReference>
<protein>
    <recommendedName>
        <fullName evidence="3">HK97 gp10 family phage protein</fullName>
    </recommendedName>
</protein>
<reference evidence="1 2" key="1">
    <citation type="journal article" date="2019" name="Int. J. Syst. Evol. Microbiol.">
        <title>The Global Catalogue of Microorganisms (GCM) 10K type strain sequencing project: providing services to taxonomists for standard genome sequencing and annotation.</title>
        <authorList>
            <consortium name="The Broad Institute Genomics Platform"/>
            <consortium name="The Broad Institute Genome Sequencing Center for Infectious Disease"/>
            <person name="Wu L."/>
            <person name="Ma J."/>
        </authorList>
    </citation>
    <scope>NUCLEOTIDE SEQUENCE [LARGE SCALE GENOMIC DNA]</scope>
    <source>
        <strain evidence="1 2">CGMCC 1.12563</strain>
    </source>
</reference>
<gene>
    <name evidence="1" type="ORF">ACFSBT_20485</name>
</gene>
<dbReference type="Proteomes" id="UP001597187">
    <property type="component" value="Unassembled WGS sequence"/>
</dbReference>